<comment type="similarity">
    <text evidence="5">Belongs to the TRAFAC class myosin-kinesin ATPase superfamily. Kinesin family.</text>
</comment>
<dbReference type="Gene3D" id="1.10.150.280">
    <property type="entry name" value="AF1531-like domain"/>
    <property type="match status" value="1"/>
</dbReference>
<feature type="domain" description="Kinesin motor" evidence="6">
    <location>
        <begin position="1"/>
        <end position="78"/>
    </location>
</feature>
<dbReference type="Pfam" id="PF00225">
    <property type="entry name" value="Kinesin"/>
    <property type="match status" value="1"/>
</dbReference>
<reference evidence="7" key="1">
    <citation type="submission" date="2013-07" db="EMBL/GenBank/DDBJ databases">
        <authorList>
            <person name="Geib S."/>
        </authorList>
    </citation>
    <scope>NUCLEOTIDE SEQUENCE</scope>
</reference>
<dbReference type="GO" id="GO:0008017">
    <property type="term" value="F:microtubule binding"/>
    <property type="evidence" value="ECO:0007669"/>
    <property type="project" value="InterPro"/>
</dbReference>
<evidence type="ECO:0000313" key="7">
    <source>
        <dbReference type="EMBL" id="JAC04927.1"/>
    </source>
</evidence>
<evidence type="ECO:0000256" key="5">
    <source>
        <dbReference type="PROSITE-ProRule" id="PRU00283"/>
    </source>
</evidence>
<dbReference type="PANTHER" id="PTHR24115:SF1004">
    <property type="entry name" value="KINESIN-LIKE PROTEIN KIF15"/>
    <property type="match status" value="1"/>
</dbReference>
<dbReference type="InterPro" id="IPR001752">
    <property type="entry name" value="Kinesin_motor_dom"/>
</dbReference>
<evidence type="ECO:0000256" key="3">
    <source>
        <dbReference type="ARBA" id="ARBA00022840"/>
    </source>
</evidence>
<dbReference type="OrthoDB" id="6237065at2759"/>
<dbReference type="GO" id="GO:0005874">
    <property type="term" value="C:microtubule"/>
    <property type="evidence" value="ECO:0007669"/>
    <property type="project" value="TreeGrafter"/>
</dbReference>
<proteinExistence type="evidence at transcript level"/>
<dbReference type="PROSITE" id="PS50067">
    <property type="entry name" value="KINESIN_MOTOR_2"/>
    <property type="match status" value="1"/>
</dbReference>
<dbReference type="InterPro" id="IPR036961">
    <property type="entry name" value="Kinesin_motor_dom_sf"/>
</dbReference>
<evidence type="ECO:0000256" key="1">
    <source>
        <dbReference type="ARBA" id="ARBA00004245"/>
    </source>
</evidence>
<dbReference type="EMBL" id="GAMC01001629">
    <property type="protein sequence ID" value="JAC04927.1"/>
    <property type="molecule type" value="mRNA"/>
</dbReference>
<keyword evidence="4" id="KW-0206">Cytoskeleton</keyword>
<dbReference type="GO" id="GO:0005871">
    <property type="term" value="C:kinesin complex"/>
    <property type="evidence" value="ECO:0007669"/>
    <property type="project" value="TreeGrafter"/>
</dbReference>
<dbReference type="Gene3D" id="3.40.850.10">
    <property type="entry name" value="Kinesin motor domain"/>
    <property type="match status" value="1"/>
</dbReference>
<dbReference type="SUPFAM" id="SSF52540">
    <property type="entry name" value="P-loop containing nucleoside triphosphate hydrolases"/>
    <property type="match status" value="1"/>
</dbReference>
<accession>W8CA33</accession>
<keyword evidence="2" id="KW-0547">Nucleotide-binding</keyword>
<reference evidence="7" key="2">
    <citation type="journal article" date="2014" name="BMC Genomics">
        <title>A genomic perspective to assessing quality of mass-reared SIT flies used in Mediterranean fruit fly (Ceratitis capitata) eradication in California.</title>
        <authorList>
            <person name="Calla B."/>
            <person name="Hall B."/>
            <person name="Hou S."/>
            <person name="Geib S.M."/>
        </authorList>
    </citation>
    <scope>NUCLEOTIDE SEQUENCE</scope>
</reference>
<dbReference type="GO" id="GO:0005524">
    <property type="term" value="F:ATP binding"/>
    <property type="evidence" value="ECO:0007669"/>
    <property type="project" value="UniProtKB-KW"/>
</dbReference>
<dbReference type="InterPro" id="IPR027640">
    <property type="entry name" value="Kinesin-like_fam"/>
</dbReference>
<dbReference type="AlphaFoldDB" id="W8CA33"/>
<keyword evidence="3" id="KW-0067">ATP-binding</keyword>
<dbReference type="PANTHER" id="PTHR24115">
    <property type="entry name" value="KINESIN-RELATED"/>
    <property type="match status" value="1"/>
</dbReference>
<keyword evidence="4" id="KW-0963">Cytoplasm</keyword>
<organism evidence="7">
    <name type="scientific">Ceratitis capitata</name>
    <name type="common">Mediterranean fruit fly</name>
    <name type="synonym">Tephritis capitata</name>
    <dbReference type="NCBI Taxonomy" id="7213"/>
    <lineage>
        <taxon>Eukaryota</taxon>
        <taxon>Metazoa</taxon>
        <taxon>Ecdysozoa</taxon>
        <taxon>Arthropoda</taxon>
        <taxon>Hexapoda</taxon>
        <taxon>Insecta</taxon>
        <taxon>Pterygota</taxon>
        <taxon>Neoptera</taxon>
        <taxon>Endopterygota</taxon>
        <taxon>Diptera</taxon>
        <taxon>Brachycera</taxon>
        <taxon>Muscomorpha</taxon>
        <taxon>Tephritoidea</taxon>
        <taxon>Tephritidae</taxon>
        <taxon>Ceratitis</taxon>
        <taxon>Ceratitis</taxon>
    </lineage>
</organism>
<evidence type="ECO:0000256" key="2">
    <source>
        <dbReference type="ARBA" id="ARBA00022741"/>
    </source>
</evidence>
<sequence length="577" mass="64488">MSEGVNINQGLLSIGKVLQAKALGHKVIPYRDSILTSVLQDSLSENSYLTLLACISPHRADLSETLSTLRFAQSVKQLKHSPHNHLIVTEYKGSRMKTPKKANMAPASTKRPNINTGISLGFKAFNTIYHNKTFCTPSKLKRNAKKLNQSEIGLTPRQKAKDQRRIIGSLETQFRGMQPNLLLINREPSISLDKTLESRASIMSLNVSSSTVLGNDGTMANKTLSYSPVVRKCLEEFENIIENKLSHFMDTLKDLSKENFQQNTQIVDSSNSLPSATNSGPLPLVLRNELKSIIQEVLQENDEQSKITLLDNGESSQSILLESSPLRENLNCQLFDTSSPVFKVPLAPNKTLNRPLGQISKIDDSFTHSNITTRRSRRISQRVAADNSLNASREYGISNETLRRSRRISSKLEQIRLHTDASKISNFGCSLQMTSTSELFEKRKSVKQLHIERRQSIREAMDLKKLAGTETAKSNRIASLDSIIESYLTSGSNGSALNTKGKKTNIQKHRKAILDLLNSGSRKELQILPQIGPKTAFQLLTQRTLNGKFKTIAQLEKLPIWRGNSWTRFAQANLLID</sequence>
<dbReference type="GO" id="GO:0003777">
    <property type="term" value="F:microtubule motor activity"/>
    <property type="evidence" value="ECO:0007669"/>
    <property type="project" value="InterPro"/>
</dbReference>
<dbReference type="GO" id="GO:0016887">
    <property type="term" value="F:ATP hydrolysis activity"/>
    <property type="evidence" value="ECO:0007669"/>
    <property type="project" value="TreeGrafter"/>
</dbReference>
<evidence type="ECO:0000256" key="4">
    <source>
        <dbReference type="ARBA" id="ARBA00023212"/>
    </source>
</evidence>
<name>W8CA33_CERCA</name>
<evidence type="ECO:0000259" key="6">
    <source>
        <dbReference type="PROSITE" id="PS50067"/>
    </source>
</evidence>
<comment type="caution">
    <text evidence="5">Lacks conserved residue(s) required for the propagation of feature annotation.</text>
</comment>
<dbReference type="GO" id="GO:0007018">
    <property type="term" value="P:microtubule-based movement"/>
    <property type="evidence" value="ECO:0007669"/>
    <property type="project" value="InterPro"/>
</dbReference>
<protein>
    <submittedName>
        <fullName evidence="7">Kinesin-like protein Nod</fullName>
    </submittedName>
</protein>
<gene>
    <name evidence="7" type="primary">NOD</name>
</gene>
<dbReference type="SUPFAM" id="SSF47781">
    <property type="entry name" value="RuvA domain 2-like"/>
    <property type="match status" value="1"/>
</dbReference>
<dbReference type="InterPro" id="IPR010994">
    <property type="entry name" value="RuvA_2-like"/>
</dbReference>
<dbReference type="InterPro" id="IPR027417">
    <property type="entry name" value="P-loop_NTPase"/>
</dbReference>
<comment type="subcellular location">
    <subcellularLocation>
        <location evidence="1">Cytoplasm</location>
        <location evidence="1">Cytoskeleton</location>
    </subcellularLocation>
</comment>